<feature type="region of interest" description="Disordered" evidence="3">
    <location>
        <begin position="759"/>
        <end position="926"/>
    </location>
</feature>
<evidence type="ECO:0000256" key="2">
    <source>
        <dbReference type="ARBA" id="ARBA00023306"/>
    </source>
</evidence>
<dbReference type="FunCoup" id="C3Y7B6">
    <property type="interactions" value="817"/>
</dbReference>
<feature type="compositionally biased region" description="Polar residues" evidence="3">
    <location>
        <begin position="587"/>
        <end position="600"/>
    </location>
</feature>
<evidence type="ECO:0000256" key="3">
    <source>
        <dbReference type="SAM" id="MobiDB-lite"/>
    </source>
</evidence>
<feature type="compositionally biased region" description="Polar residues" evidence="3">
    <location>
        <begin position="1100"/>
        <end position="1127"/>
    </location>
</feature>
<comment type="similarity">
    <text evidence="1">Belongs to the SAPS family.</text>
</comment>
<feature type="compositionally biased region" description="Low complexity" evidence="3">
    <location>
        <begin position="1090"/>
        <end position="1099"/>
    </location>
</feature>
<reference evidence="4" key="1">
    <citation type="journal article" date="2008" name="Nature">
        <title>The amphioxus genome and the evolution of the chordate karyotype.</title>
        <authorList>
            <consortium name="US DOE Joint Genome Institute (JGI-PGF)"/>
            <person name="Putnam N.H."/>
            <person name="Butts T."/>
            <person name="Ferrier D.E.K."/>
            <person name="Furlong R.F."/>
            <person name="Hellsten U."/>
            <person name="Kawashima T."/>
            <person name="Robinson-Rechavi M."/>
            <person name="Shoguchi E."/>
            <person name="Terry A."/>
            <person name="Yu J.-K."/>
            <person name="Benito-Gutierrez E.L."/>
            <person name="Dubchak I."/>
            <person name="Garcia-Fernandez J."/>
            <person name="Gibson-Brown J.J."/>
            <person name="Grigoriev I.V."/>
            <person name="Horton A.C."/>
            <person name="de Jong P.J."/>
            <person name="Jurka J."/>
            <person name="Kapitonov V.V."/>
            <person name="Kohara Y."/>
            <person name="Kuroki Y."/>
            <person name="Lindquist E."/>
            <person name="Lucas S."/>
            <person name="Osoegawa K."/>
            <person name="Pennacchio L.A."/>
            <person name="Salamov A.A."/>
            <person name="Satou Y."/>
            <person name="Sauka-Spengler T."/>
            <person name="Schmutz J."/>
            <person name="Shin-I T."/>
            <person name="Toyoda A."/>
            <person name="Bronner-Fraser M."/>
            <person name="Fujiyama A."/>
            <person name="Holland L.Z."/>
            <person name="Holland P.W.H."/>
            <person name="Satoh N."/>
            <person name="Rokhsar D.S."/>
        </authorList>
    </citation>
    <scope>NUCLEOTIDE SEQUENCE [LARGE SCALE GENOMIC DNA]</scope>
    <source>
        <strain evidence="4">S238N-H82</strain>
        <tissue evidence="4">Testes</tissue>
    </source>
</reference>
<keyword evidence="2" id="KW-0131">Cell cycle</keyword>
<dbReference type="GO" id="GO:0019903">
    <property type="term" value="F:protein phosphatase binding"/>
    <property type="evidence" value="ECO:0007669"/>
    <property type="project" value="InterPro"/>
</dbReference>
<feature type="compositionally biased region" description="Low complexity" evidence="3">
    <location>
        <begin position="760"/>
        <end position="774"/>
    </location>
</feature>
<gene>
    <name evidence="4" type="ORF">BRAFLDRAFT_82819</name>
</gene>
<name>C3Y7B6_BRAFL</name>
<dbReference type="InParanoid" id="C3Y7B6"/>
<feature type="region of interest" description="Disordered" evidence="3">
    <location>
        <begin position="703"/>
        <end position="727"/>
    </location>
</feature>
<feature type="compositionally biased region" description="Low complexity" evidence="3">
    <location>
        <begin position="1054"/>
        <end position="1068"/>
    </location>
</feature>
<feature type="compositionally biased region" description="Polar residues" evidence="3">
    <location>
        <begin position="1028"/>
        <end position="1047"/>
    </location>
</feature>
<organism>
    <name type="scientific">Branchiostoma floridae</name>
    <name type="common">Florida lancelet</name>
    <name type="synonym">Amphioxus</name>
    <dbReference type="NCBI Taxonomy" id="7739"/>
    <lineage>
        <taxon>Eukaryota</taxon>
        <taxon>Metazoa</taxon>
        <taxon>Chordata</taxon>
        <taxon>Cephalochordata</taxon>
        <taxon>Leptocardii</taxon>
        <taxon>Amphioxiformes</taxon>
        <taxon>Branchiostomatidae</taxon>
        <taxon>Branchiostoma</taxon>
    </lineage>
</organism>
<feature type="compositionally biased region" description="Low complexity" evidence="3">
    <location>
        <begin position="851"/>
        <end position="864"/>
    </location>
</feature>
<proteinExistence type="inferred from homology"/>
<accession>C3Y7B6</accession>
<dbReference type="PANTHER" id="PTHR12634:SF8">
    <property type="entry name" value="FIERY MOUNTAIN, ISOFORM D"/>
    <property type="match status" value="1"/>
</dbReference>
<feature type="region of interest" description="Disordered" evidence="3">
    <location>
        <begin position="587"/>
        <end position="609"/>
    </location>
</feature>
<feature type="compositionally biased region" description="Polar residues" evidence="3">
    <location>
        <begin position="982"/>
        <end position="1004"/>
    </location>
</feature>
<feature type="compositionally biased region" description="Polar residues" evidence="3">
    <location>
        <begin position="898"/>
        <end position="910"/>
    </location>
</feature>
<dbReference type="EMBL" id="GG666489">
    <property type="protein sequence ID" value="EEN63744.1"/>
    <property type="molecule type" value="Genomic_DNA"/>
</dbReference>
<dbReference type="eggNOG" id="KOG2073">
    <property type="taxonomic scope" value="Eukaryota"/>
</dbReference>
<dbReference type="Pfam" id="PF04499">
    <property type="entry name" value="SAPS"/>
    <property type="match status" value="1"/>
</dbReference>
<feature type="compositionally biased region" description="Low complexity" evidence="3">
    <location>
        <begin position="797"/>
        <end position="814"/>
    </location>
</feature>
<sequence length="1197" mass="132718">MFWKFDLHTTSHIDTLLDKEDVTLTELLDEDDVLQECKAQNRKLIDFLIRPEVMEELVNLITQDPPDDVEEKIRYKYPNTACELLTTNCLHVCLFVCLFSLIRPEVMEELVNLITQDPPDDVEEKIRYKYPNTACELLTTNCLHVCLFVCLFSLIRPEVMEELVNLITQDPPDDVEEKIRYKYPNTACELLTTNCLHVCLFVCLFSLIRPEVMEELVNLITQDPPDDVEEKIRYKYPNTACELLTTDVYRSTTNSEMTRLDLQSVGTQLHFSNFLFEKALLNKLWSFLEAEPPLNPLLASFFSKVMGMLLARKTAMPQQDWDEGYKMLDFLRQKEDVVGLLITHLSTSAIMDLLLRLLTSVDAPELRTEMLQWLDDQKLIQRLIEVLDPTGDEEKHSNAAQSLCDIIRLSREHMSQLQEQAENDPLLTTMEKQETVEELLNVILNGEKTESALVNGISVLLTLLEFKKPGPDGQDQMTPLDAERLAQGVSSAILGITPRLKELHQLLIEPPKQRPMPTSVGTMDPPFGNTRLHVCRLMASLLLTNTHQVNIELANLGTLDIMLDCFFRYIWNNFLHTQVEQCINTILTNPPSDDSPNQEGNPEPKHPLINNLLGQSRIIQRILDKWEEDQQIETQGGNRRGYMGHLTRIANSLQTCLEKGPNKDLVKEIFKEVPEDYRERWETFVSGSLAEINKKNTVDLVGSHPLHSSSEDDDSDFKDIPFPPDSSLQQMQQMTSTFIDQFGFNDEEFADQEENVNTISTTSNDQGSDGSDNSSDSEEDSEDTTSPLRSDKPPSPLKTSSPKPDASPASPSASEDTKMDVDNSDGWTATFDESPMDAAPIAMETGAGGWDDVTTTTNKTATDDGWANFDSVPPSKPSGSEKQDDWASFADFTPLGPSDSNNPEPRSSSPIAMETNEAPTDGLRKGVAYLMASAPADLATTVQQSTRLPEVGESSTDPEDEFTSIRNSQPLANTVEAMNVDETPQQTEQPNRTGVTEGTPASETRPTETGEAPAEEKMGAASSREQSETVQGSPAKDGSSSLKQGNSDNRETRTSSSSPTPSPSASPTKPAQPNTPATVGDKDQSNNNTQHQQQQQQQQGTEQGSPGNTNDPTEELSQNFNILSSGVTKKEGEEAKSAPTPGAPKTDNSHVNQTDPAATTENSVEMKIGAMETMRPEGTKAPVETLVPATGAANGPV</sequence>
<dbReference type="PANTHER" id="PTHR12634">
    <property type="entry name" value="SIT4 YEAST -ASSOCIATING PROTEIN-RELATED"/>
    <property type="match status" value="1"/>
</dbReference>
<dbReference type="STRING" id="7739.C3Y7B6"/>
<dbReference type="InterPro" id="IPR016024">
    <property type="entry name" value="ARM-type_fold"/>
</dbReference>
<evidence type="ECO:0000256" key="1">
    <source>
        <dbReference type="ARBA" id="ARBA00006180"/>
    </source>
</evidence>
<feature type="region of interest" description="Disordered" evidence="3">
    <location>
        <begin position="940"/>
        <end position="1197"/>
    </location>
</feature>
<dbReference type="SUPFAM" id="SSF48371">
    <property type="entry name" value="ARM repeat"/>
    <property type="match status" value="1"/>
</dbReference>
<protein>
    <submittedName>
        <fullName evidence="4">Uncharacterized protein</fullName>
    </submittedName>
</protein>
<evidence type="ECO:0000313" key="4">
    <source>
        <dbReference type="EMBL" id="EEN63744.1"/>
    </source>
</evidence>
<feature type="compositionally biased region" description="Polar residues" evidence="3">
    <location>
        <begin position="1149"/>
        <end position="1163"/>
    </location>
</feature>
<dbReference type="AlphaFoldDB" id="C3Y7B6"/>
<dbReference type="InterPro" id="IPR007587">
    <property type="entry name" value="SAPS"/>
</dbReference>